<evidence type="ECO:0008006" key="3">
    <source>
        <dbReference type="Google" id="ProtNLM"/>
    </source>
</evidence>
<accession>A0ABT8AH18</accession>
<organism evidence="1 2">
    <name type="scientific">Paeniroseomonas aquatica</name>
    <dbReference type="NCBI Taxonomy" id="373043"/>
    <lineage>
        <taxon>Bacteria</taxon>
        <taxon>Pseudomonadati</taxon>
        <taxon>Pseudomonadota</taxon>
        <taxon>Alphaproteobacteria</taxon>
        <taxon>Acetobacterales</taxon>
        <taxon>Acetobacteraceae</taxon>
        <taxon>Paeniroseomonas</taxon>
    </lineage>
</organism>
<dbReference type="RefSeq" id="WP_290321081.1">
    <property type="nucleotide sequence ID" value="NZ_JAUFPN010000313.1"/>
</dbReference>
<reference evidence="2" key="1">
    <citation type="journal article" date="2019" name="Int. J. Syst. Evol. Microbiol.">
        <title>The Global Catalogue of Microorganisms (GCM) 10K type strain sequencing project: providing services to taxonomists for standard genome sequencing and annotation.</title>
        <authorList>
            <consortium name="The Broad Institute Genomics Platform"/>
            <consortium name="The Broad Institute Genome Sequencing Center for Infectious Disease"/>
            <person name="Wu L."/>
            <person name="Ma J."/>
        </authorList>
    </citation>
    <scope>NUCLEOTIDE SEQUENCE [LARGE SCALE GENOMIC DNA]</scope>
    <source>
        <strain evidence="2">CECT 7131</strain>
    </source>
</reference>
<proteinExistence type="predicted"/>
<dbReference type="Proteomes" id="UP001529369">
    <property type="component" value="Unassembled WGS sequence"/>
</dbReference>
<protein>
    <recommendedName>
        <fullName evidence="3">DNA primase/polymerase bifunctional N-terminal domain-containing protein</fullName>
    </recommendedName>
</protein>
<evidence type="ECO:0000313" key="2">
    <source>
        <dbReference type="Proteomes" id="UP001529369"/>
    </source>
</evidence>
<dbReference type="EMBL" id="JAUFPN010000313">
    <property type="protein sequence ID" value="MDN3568960.1"/>
    <property type="molecule type" value="Genomic_DNA"/>
</dbReference>
<gene>
    <name evidence="1" type="ORF">QWZ14_31665</name>
</gene>
<name>A0ABT8AH18_9PROT</name>
<evidence type="ECO:0000313" key="1">
    <source>
        <dbReference type="EMBL" id="MDN3568960.1"/>
    </source>
</evidence>
<comment type="caution">
    <text evidence="1">The sequence shown here is derived from an EMBL/GenBank/DDBJ whole genome shotgun (WGS) entry which is preliminary data.</text>
</comment>
<keyword evidence="2" id="KW-1185">Reference proteome</keyword>
<sequence length="348" mass="38549">MRIIVTRGEIAHGRRGYSLDEVLDLPDDEAARIIGANGPNQWVMPEAEAPQVLVTADWRNNGRVFEVGTIVPVSPETLTIMRAYGLGVPWPKPPQQVAPDPVFHAMPADWTGGPFKTVVGELIFCAPEVAAFNATTDGPHGNFALPKPSLVGNMTVALWTVAVWETKAGTKPRSYWKDAPNRNKRGALAWWRQREVDRLACAMFDRLRSGEWLASGVRDDTAEAQRVDILPSAWRHPRYLLKWERYGAALRPEDGAPGPLPHYAMIEVRKPPSISVGTAAAETRCRQWIHDLAVQHPESPPRPKALLRNEAATMPIGASDRAFDRAWGAVAPDAWKKPGRKKSNHRAD</sequence>